<evidence type="ECO:0008006" key="4">
    <source>
        <dbReference type="Google" id="ProtNLM"/>
    </source>
</evidence>
<organism evidence="2 3">
    <name type="scientific">Stylosanthes scabra</name>
    <dbReference type="NCBI Taxonomy" id="79078"/>
    <lineage>
        <taxon>Eukaryota</taxon>
        <taxon>Viridiplantae</taxon>
        <taxon>Streptophyta</taxon>
        <taxon>Embryophyta</taxon>
        <taxon>Tracheophyta</taxon>
        <taxon>Spermatophyta</taxon>
        <taxon>Magnoliopsida</taxon>
        <taxon>eudicotyledons</taxon>
        <taxon>Gunneridae</taxon>
        <taxon>Pentapetalae</taxon>
        <taxon>rosids</taxon>
        <taxon>fabids</taxon>
        <taxon>Fabales</taxon>
        <taxon>Fabaceae</taxon>
        <taxon>Papilionoideae</taxon>
        <taxon>50 kb inversion clade</taxon>
        <taxon>dalbergioids sensu lato</taxon>
        <taxon>Dalbergieae</taxon>
        <taxon>Pterocarpus clade</taxon>
        <taxon>Stylosanthes</taxon>
    </lineage>
</organism>
<feature type="compositionally biased region" description="Pro residues" evidence="1">
    <location>
        <begin position="16"/>
        <end position="26"/>
    </location>
</feature>
<dbReference type="SUPFAM" id="SSF54001">
    <property type="entry name" value="Cysteine proteinases"/>
    <property type="match status" value="1"/>
</dbReference>
<dbReference type="EMBL" id="JASCZI010063427">
    <property type="protein sequence ID" value="MED6141273.1"/>
    <property type="molecule type" value="Genomic_DNA"/>
</dbReference>
<keyword evidence="3" id="KW-1185">Reference proteome</keyword>
<feature type="region of interest" description="Disordered" evidence="1">
    <location>
        <begin position="1"/>
        <end position="66"/>
    </location>
</feature>
<evidence type="ECO:0000313" key="2">
    <source>
        <dbReference type="EMBL" id="MED6141273.1"/>
    </source>
</evidence>
<name>A0ABU6SZW1_9FABA</name>
<comment type="caution">
    <text evidence="2">The sequence shown here is derived from an EMBL/GenBank/DDBJ whole genome shotgun (WGS) entry which is preliminary data.</text>
</comment>
<reference evidence="2 3" key="1">
    <citation type="journal article" date="2023" name="Plants (Basel)">
        <title>Bridging the Gap: Combining Genomics and Transcriptomics Approaches to Understand Stylosanthes scabra, an Orphan Legume from the Brazilian Caatinga.</title>
        <authorList>
            <person name="Ferreira-Neto J.R.C."/>
            <person name="da Silva M.D."/>
            <person name="Binneck E."/>
            <person name="de Melo N.F."/>
            <person name="da Silva R.H."/>
            <person name="de Melo A.L.T.M."/>
            <person name="Pandolfi V."/>
            <person name="Bustamante F.O."/>
            <person name="Brasileiro-Vidal A.C."/>
            <person name="Benko-Iseppon A.M."/>
        </authorList>
    </citation>
    <scope>NUCLEOTIDE SEQUENCE [LARGE SCALE GENOMIC DNA]</scope>
    <source>
        <tissue evidence="2">Leaves</tissue>
    </source>
</reference>
<feature type="compositionally biased region" description="Polar residues" evidence="1">
    <location>
        <begin position="38"/>
        <end position="48"/>
    </location>
</feature>
<dbReference type="Proteomes" id="UP001341840">
    <property type="component" value="Unassembled WGS sequence"/>
</dbReference>
<dbReference type="Gene3D" id="3.40.395.10">
    <property type="entry name" value="Adenoviral Proteinase, Chain A"/>
    <property type="match status" value="1"/>
</dbReference>
<protein>
    <recommendedName>
        <fullName evidence="4">Ubiquitin-like protease family profile domain-containing protein</fullName>
    </recommendedName>
</protein>
<evidence type="ECO:0000313" key="3">
    <source>
        <dbReference type="Proteomes" id="UP001341840"/>
    </source>
</evidence>
<accession>A0ABU6SZW1</accession>
<proteinExistence type="predicted"/>
<gene>
    <name evidence="2" type="ORF">PIB30_101698</name>
</gene>
<dbReference type="InterPro" id="IPR038765">
    <property type="entry name" value="Papain-like_cys_pep_sf"/>
</dbReference>
<sequence>AAKPVHDATVAETGPEPRPQPQPGPEPEPETEPKPQPDSEQVFESQLQPDPEPVFEGPQPQPEPEAAILFGPEPQEVIDGFVVACQEVEETEAAIKACEEAELRYQQINQAEVAKDNEAEAEIRKIIEDVVTSTDKLPGRQEEAAPAPHKLDQPAPVLMMVASVAVQAKEYDPSEAFDLGVGTTRQSKTPEIYDLDDFPEEPETPVTSAVPATIALQAGPSSSTGHPHNRDLKERCVMWALSDRKDIKYDSIFMIHGDIHFEVVRKQFRSMRPGKEVDAAVITAYSLVLNNEPILRFQLDVYILPPSALSSMMNTYRENYINLHTRKVHSITSLKSDEHLRLVNKDKLITHRYIFAPVIYSGHWWMYVLDKEKKTFFVVDSKRKDAPSSDRTRVNKFAGNMIDQLLVYAGHHSLLTKGTRSKPPQISWFPRYQQIHEQPNA</sequence>
<evidence type="ECO:0000256" key="1">
    <source>
        <dbReference type="SAM" id="MobiDB-lite"/>
    </source>
</evidence>
<feature type="non-terminal residue" evidence="2">
    <location>
        <position position="1"/>
    </location>
</feature>